<comment type="caution">
    <text evidence="2">The sequence shown here is derived from an EMBL/GenBank/DDBJ whole genome shotgun (WGS) entry which is preliminary data.</text>
</comment>
<feature type="non-terminal residue" evidence="2">
    <location>
        <position position="182"/>
    </location>
</feature>
<accession>X0Y4N8</accession>
<feature type="non-terminal residue" evidence="2">
    <location>
        <position position="1"/>
    </location>
</feature>
<dbReference type="InterPro" id="IPR040198">
    <property type="entry name" value="Fido_containing"/>
</dbReference>
<dbReference type="Pfam" id="PF13784">
    <property type="entry name" value="Fic_N"/>
    <property type="match status" value="1"/>
</dbReference>
<evidence type="ECO:0000313" key="2">
    <source>
        <dbReference type="EMBL" id="GAG42282.1"/>
    </source>
</evidence>
<feature type="domain" description="Fic/DOC N-terminal" evidence="1">
    <location>
        <begin position="47"/>
        <end position="131"/>
    </location>
</feature>
<dbReference type="PANTHER" id="PTHR13504">
    <property type="entry name" value="FIDO DOMAIN-CONTAINING PROTEIN DDB_G0283145"/>
    <property type="match status" value="1"/>
</dbReference>
<reference evidence="2" key="1">
    <citation type="journal article" date="2014" name="Front. Microbiol.">
        <title>High frequency of phylogenetically diverse reductive dehalogenase-homologous genes in deep subseafloor sedimentary metagenomes.</title>
        <authorList>
            <person name="Kawai M."/>
            <person name="Futagami T."/>
            <person name="Toyoda A."/>
            <person name="Takaki Y."/>
            <person name="Nishi S."/>
            <person name="Hori S."/>
            <person name="Arai W."/>
            <person name="Tsubouchi T."/>
            <person name="Morono Y."/>
            <person name="Uchiyama I."/>
            <person name="Ito T."/>
            <person name="Fujiyama A."/>
            <person name="Inagaki F."/>
            <person name="Takami H."/>
        </authorList>
    </citation>
    <scope>NUCLEOTIDE SEQUENCE</scope>
    <source>
        <strain evidence="2">Expedition CK06-06</strain>
    </source>
</reference>
<dbReference type="PANTHER" id="PTHR13504:SF38">
    <property type="entry name" value="FIDO DOMAIN-CONTAINING PROTEIN"/>
    <property type="match status" value="1"/>
</dbReference>
<dbReference type="AlphaFoldDB" id="X0Y4N8"/>
<gene>
    <name evidence="2" type="ORF">S01H1_82941</name>
</gene>
<dbReference type="InterPro" id="IPR025758">
    <property type="entry name" value="Fic/DOC_N"/>
</dbReference>
<dbReference type="InterPro" id="IPR036597">
    <property type="entry name" value="Fido-like_dom_sf"/>
</dbReference>
<protein>
    <recommendedName>
        <fullName evidence="1">Fic/DOC N-terminal domain-containing protein</fullName>
    </recommendedName>
</protein>
<proteinExistence type="predicted"/>
<dbReference type="Gene3D" id="1.10.3290.10">
    <property type="entry name" value="Fido-like domain"/>
    <property type="match status" value="1"/>
</dbReference>
<name>X0Y4N8_9ZZZZ</name>
<organism evidence="2">
    <name type="scientific">marine sediment metagenome</name>
    <dbReference type="NCBI Taxonomy" id="412755"/>
    <lineage>
        <taxon>unclassified sequences</taxon>
        <taxon>metagenomes</taxon>
        <taxon>ecological metagenomes</taxon>
    </lineage>
</organism>
<dbReference type="SUPFAM" id="SSF140931">
    <property type="entry name" value="Fic-like"/>
    <property type="match status" value="1"/>
</dbReference>
<dbReference type="EMBL" id="BARS01056292">
    <property type="protein sequence ID" value="GAG42282.1"/>
    <property type="molecule type" value="Genomic_DNA"/>
</dbReference>
<evidence type="ECO:0000259" key="1">
    <source>
        <dbReference type="Pfam" id="PF13784"/>
    </source>
</evidence>
<sequence>QPADILPNHFFIFITLMLKGIMAKKPVQYHEGHFPPKRIEWERLIPLIGPASAALARYDGTLAAVPNAALLLSPLMTQEAVLSSRIEGTQATMGEVLEFEAGVGPKTDDTERTLDIQEVLNYRKAMWRGVELLEELPLCQRLIKETHKVLMQGVRGENKSPGEYRRVQNWIGPPGTPIERAQ</sequence>